<comment type="caution">
    <text evidence="1">The sequence shown here is derived from an EMBL/GenBank/DDBJ whole genome shotgun (WGS) entry which is preliminary data.</text>
</comment>
<organism evidence="1 2">
    <name type="scientific">Metabacillus bambusae</name>
    <dbReference type="NCBI Taxonomy" id="2795218"/>
    <lineage>
        <taxon>Bacteria</taxon>
        <taxon>Bacillati</taxon>
        <taxon>Bacillota</taxon>
        <taxon>Bacilli</taxon>
        <taxon>Bacillales</taxon>
        <taxon>Bacillaceae</taxon>
        <taxon>Metabacillus</taxon>
    </lineage>
</organism>
<dbReference type="Proteomes" id="UP000663981">
    <property type="component" value="Unassembled WGS sequence"/>
</dbReference>
<dbReference type="InterPro" id="IPR036163">
    <property type="entry name" value="HMA_dom_sf"/>
</dbReference>
<dbReference type="EMBL" id="JAGDEL010000006">
    <property type="protein sequence ID" value="MBO1512098.1"/>
    <property type="molecule type" value="Genomic_DNA"/>
</dbReference>
<dbReference type="CDD" id="cd00371">
    <property type="entry name" value="HMA"/>
    <property type="match status" value="1"/>
</dbReference>
<name>A0ABS3N1P7_9BACI</name>
<dbReference type="SUPFAM" id="SSF55008">
    <property type="entry name" value="HMA, heavy metal-associated domain"/>
    <property type="match status" value="1"/>
</dbReference>
<proteinExistence type="predicted"/>
<dbReference type="RefSeq" id="WP_207977775.1">
    <property type="nucleotide sequence ID" value="NZ_JAGDEL010000006.1"/>
</dbReference>
<accession>A0ABS3N1P7</accession>
<evidence type="ECO:0000313" key="2">
    <source>
        <dbReference type="Proteomes" id="UP000663981"/>
    </source>
</evidence>
<dbReference type="InterPro" id="IPR006121">
    <property type="entry name" value="HMA_dom"/>
</dbReference>
<gene>
    <name evidence="1" type="ORF">I7822_10515</name>
</gene>
<sequence>MKTVTFAILEGNQEKYNEIEILLAKMDGVERALIDLNDGDLKVEFNEVIIDTSQVKQAIESQGSIIKEIKE</sequence>
<reference evidence="1 2" key="1">
    <citation type="submission" date="2021-03" db="EMBL/GenBank/DDBJ databases">
        <title>Whole genome sequence of Metabacillus bambusae BG109.</title>
        <authorList>
            <person name="Jeong J.W."/>
        </authorList>
    </citation>
    <scope>NUCLEOTIDE SEQUENCE [LARGE SCALE GENOMIC DNA]</scope>
    <source>
        <strain evidence="1 2">BG109</strain>
    </source>
</reference>
<dbReference type="Gene3D" id="3.30.70.100">
    <property type="match status" value="1"/>
</dbReference>
<keyword evidence="2" id="KW-1185">Reference proteome</keyword>
<evidence type="ECO:0000313" key="1">
    <source>
        <dbReference type="EMBL" id="MBO1512098.1"/>
    </source>
</evidence>
<protein>
    <submittedName>
        <fullName evidence="1">Heavy-metal-associated domain-containing protein</fullName>
    </submittedName>
</protein>